<reference evidence="2 3" key="1">
    <citation type="submission" date="2016-05" db="EMBL/GenBank/DDBJ databases">
        <title>A degradative enzymes factory behind the ericoid mycorrhizal symbiosis.</title>
        <authorList>
            <consortium name="DOE Joint Genome Institute"/>
            <person name="Martino E."/>
            <person name="Morin E."/>
            <person name="Grelet G."/>
            <person name="Kuo A."/>
            <person name="Kohler A."/>
            <person name="Daghino S."/>
            <person name="Barry K."/>
            <person name="Choi C."/>
            <person name="Cichocki N."/>
            <person name="Clum A."/>
            <person name="Copeland A."/>
            <person name="Hainaut M."/>
            <person name="Haridas S."/>
            <person name="Labutti K."/>
            <person name="Lindquist E."/>
            <person name="Lipzen A."/>
            <person name="Khouja H.-R."/>
            <person name="Murat C."/>
            <person name="Ohm R."/>
            <person name="Olson A."/>
            <person name="Spatafora J."/>
            <person name="Veneault-Fourrey C."/>
            <person name="Henrissat B."/>
            <person name="Grigoriev I."/>
            <person name="Martin F."/>
            <person name="Perotto S."/>
        </authorList>
    </citation>
    <scope>NUCLEOTIDE SEQUENCE [LARGE SCALE GENOMIC DNA]</scope>
    <source>
        <strain evidence="2 3">UAMH 7357</strain>
    </source>
</reference>
<protein>
    <submittedName>
        <fullName evidence="2">Uncharacterized protein</fullName>
    </submittedName>
</protein>
<accession>A0A2J6QAH1</accession>
<dbReference type="AlphaFoldDB" id="A0A2J6QAH1"/>
<sequence>MEQSSKCTPSVSIKQGTAALRNVRNSTIATMGTVDSKKSLDTKVSTETPQTTSSLPAECKKPPEGNTYYSVVNDEEALQEFMSAVDKVDEYDVDIFADTKGEDGLGKDFNPNGITIKMVLDIANDIAVFQTLPKTLEALKKKAVSYSPFRAGGLEEDNLNE</sequence>
<keyword evidence="3" id="KW-1185">Reference proteome</keyword>
<evidence type="ECO:0000313" key="2">
    <source>
        <dbReference type="EMBL" id="PMD23280.1"/>
    </source>
</evidence>
<evidence type="ECO:0000313" key="3">
    <source>
        <dbReference type="Proteomes" id="UP000235672"/>
    </source>
</evidence>
<proteinExistence type="predicted"/>
<feature type="compositionally biased region" description="Polar residues" evidence="1">
    <location>
        <begin position="42"/>
        <end position="55"/>
    </location>
</feature>
<feature type="region of interest" description="Disordered" evidence="1">
    <location>
        <begin position="37"/>
        <end position="62"/>
    </location>
</feature>
<organism evidence="2 3">
    <name type="scientific">Hyaloscypha hepaticicola</name>
    <dbReference type="NCBI Taxonomy" id="2082293"/>
    <lineage>
        <taxon>Eukaryota</taxon>
        <taxon>Fungi</taxon>
        <taxon>Dikarya</taxon>
        <taxon>Ascomycota</taxon>
        <taxon>Pezizomycotina</taxon>
        <taxon>Leotiomycetes</taxon>
        <taxon>Helotiales</taxon>
        <taxon>Hyaloscyphaceae</taxon>
        <taxon>Hyaloscypha</taxon>
    </lineage>
</organism>
<name>A0A2J6QAH1_9HELO</name>
<dbReference type="EMBL" id="KZ613475">
    <property type="protein sequence ID" value="PMD23280.1"/>
    <property type="molecule type" value="Genomic_DNA"/>
</dbReference>
<evidence type="ECO:0000256" key="1">
    <source>
        <dbReference type="SAM" id="MobiDB-lite"/>
    </source>
</evidence>
<dbReference type="Proteomes" id="UP000235672">
    <property type="component" value="Unassembled WGS sequence"/>
</dbReference>
<gene>
    <name evidence="2" type="ORF">NA56DRAFT_701560</name>
</gene>